<keyword evidence="2" id="KW-1185">Reference proteome</keyword>
<organism evidence="1 2">
    <name type="scientific">Neoasaia chiangmaiensis</name>
    <dbReference type="NCBI Taxonomy" id="320497"/>
    <lineage>
        <taxon>Bacteria</taxon>
        <taxon>Pseudomonadati</taxon>
        <taxon>Pseudomonadota</taxon>
        <taxon>Alphaproteobacteria</taxon>
        <taxon>Acetobacterales</taxon>
        <taxon>Acetobacteraceae</taxon>
        <taxon>Neoasaia</taxon>
    </lineage>
</organism>
<evidence type="ECO:0000313" key="1">
    <source>
        <dbReference type="EMBL" id="AQS88760.1"/>
    </source>
</evidence>
<dbReference type="Gene3D" id="1.10.3990.20">
    <property type="entry name" value="protein bp1543"/>
    <property type="match status" value="1"/>
</dbReference>
<dbReference type="Proteomes" id="UP000188604">
    <property type="component" value="Chromosome"/>
</dbReference>
<dbReference type="AlphaFoldDB" id="A0A1U9KSX2"/>
<protein>
    <submittedName>
        <fullName evidence="1">Aryl-sulfate sulfotransferase</fullName>
    </submittedName>
</protein>
<gene>
    <name evidence="1" type="ORF">A0U93_13455</name>
</gene>
<dbReference type="OrthoDB" id="7477016at2"/>
<dbReference type="EMBL" id="CP014691">
    <property type="protein sequence ID" value="AQS88760.1"/>
    <property type="molecule type" value="Genomic_DNA"/>
</dbReference>
<dbReference type="GO" id="GO:0016740">
    <property type="term" value="F:transferase activity"/>
    <property type="evidence" value="ECO:0007669"/>
    <property type="project" value="UniProtKB-KW"/>
</dbReference>
<dbReference type="STRING" id="320497.A0U93_13455"/>
<evidence type="ECO:0000313" key="2">
    <source>
        <dbReference type="Proteomes" id="UP000188604"/>
    </source>
</evidence>
<name>A0A1U9KSX2_9PROT</name>
<dbReference type="RefSeq" id="WP_077807807.1">
    <property type="nucleotide sequence ID" value="NZ_BJXS01000001.1"/>
</dbReference>
<sequence length="70" mass="7616">MSDLVKRSVSLSGHRTSIALEPEFWAVLEEMAGLRSLASLIGEIDARRPPERPLASALRVAVLAYARRAG</sequence>
<dbReference type="InterPro" id="IPR027373">
    <property type="entry name" value="RHH_dom"/>
</dbReference>
<accession>A0A1U9KSX2</accession>
<dbReference type="Pfam" id="PF13467">
    <property type="entry name" value="RHH_4"/>
    <property type="match status" value="1"/>
</dbReference>
<reference evidence="1 2" key="1">
    <citation type="submission" date="2016-03" db="EMBL/GenBank/DDBJ databases">
        <title>Acetic acid bacteria sequencing.</title>
        <authorList>
            <person name="Brandt J."/>
            <person name="Jakob F."/>
            <person name="Vogel R.F."/>
        </authorList>
    </citation>
    <scope>NUCLEOTIDE SEQUENCE [LARGE SCALE GENOMIC DNA]</scope>
    <source>
        <strain evidence="1 2">NBRC 101099</strain>
    </source>
</reference>
<keyword evidence="1" id="KW-0808">Transferase</keyword>
<dbReference type="InterPro" id="IPR038268">
    <property type="entry name" value="RHH_sf"/>
</dbReference>
<dbReference type="KEGG" id="nch:A0U93_13455"/>
<proteinExistence type="predicted"/>